<dbReference type="Proteomes" id="UP000054544">
    <property type="component" value="Unassembled WGS sequence"/>
</dbReference>
<keyword evidence="1" id="KW-0472">Membrane</keyword>
<feature type="transmembrane region" description="Helical" evidence="1">
    <location>
        <begin position="15"/>
        <end position="39"/>
    </location>
</feature>
<dbReference type="AlphaFoldDB" id="A0A0D9NZQ0"/>
<dbReference type="STRING" id="1291518.A0A0D9NZQ0"/>
<gene>
    <name evidence="2" type="ORF">H634G_04907</name>
</gene>
<reference evidence="3" key="1">
    <citation type="journal article" date="2014" name="BMC Genomics">
        <title>The genome sequence of the biocontrol fungus Metarhizium anisopliae and comparative genomics of Metarhizium species.</title>
        <authorList>
            <person name="Pattemore J.A."/>
            <person name="Hane J.K."/>
            <person name="Williams A.H."/>
            <person name="Wilson B.A."/>
            <person name="Stodart B.J."/>
            <person name="Ash G.J."/>
        </authorList>
    </citation>
    <scope>NUCLEOTIDE SEQUENCE [LARGE SCALE GENOMIC DNA]</scope>
    <source>
        <strain evidence="3">BRIP 53293</strain>
    </source>
</reference>
<dbReference type="OrthoDB" id="5144532at2759"/>
<evidence type="ECO:0000313" key="2">
    <source>
        <dbReference type="EMBL" id="KJK79316.1"/>
    </source>
</evidence>
<dbReference type="EMBL" id="KE384730">
    <property type="protein sequence ID" value="KJK79316.1"/>
    <property type="molecule type" value="Genomic_DNA"/>
</dbReference>
<keyword evidence="3" id="KW-1185">Reference proteome</keyword>
<keyword evidence="1" id="KW-1133">Transmembrane helix</keyword>
<keyword evidence="1" id="KW-0812">Transmembrane</keyword>
<name>A0A0D9NZQ0_METAN</name>
<protein>
    <submittedName>
        <fullName evidence="2">Uncharacterized protein</fullName>
    </submittedName>
</protein>
<organism evidence="2 3">
    <name type="scientific">Metarhizium anisopliae BRIP 53293</name>
    <dbReference type="NCBI Taxonomy" id="1291518"/>
    <lineage>
        <taxon>Eukaryota</taxon>
        <taxon>Fungi</taxon>
        <taxon>Dikarya</taxon>
        <taxon>Ascomycota</taxon>
        <taxon>Pezizomycotina</taxon>
        <taxon>Sordariomycetes</taxon>
        <taxon>Hypocreomycetidae</taxon>
        <taxon>Hypocreales</taxon>
        <taxon>Clavicipitaceae</taxon>
        <taxon>Metarhizium</taxon>
    </lineage>
</organism>
<feature type="transmembrane region" description="Helical" evidence="1">
    <location>
        <begin position="59"/>
        <end position="81"/>
    </location>
</feature>
<accession>A0A0D9NZQ0</accession>
<evidence type="ECO:0000313" key="3">
    <source>
        <dbReference type="Proteomes" id="UP000054544"/>
    </source>
</evidence>
<feature type="transmembrane region" description="Helical" evidence="1">
    <location>
        <begin position="130"/>
        <end position="152"/>
    </location>
</feature>
<proteinExistence type="predicted"/>
<sequence length="565" mass="59666">MTAIPQVVPHSRGRLLNILLTVSLALVSLVCHILLIILYVQPGLYHIPSLVYVDGSSSIKPSVAVSLITAILAAATSALITRCVEHSLWLKLVPGHAGSPLTVRETRHLAQWTVSPLARLTYAVRGGVRLLKISGVLLLAVYAVSPVLLAGISQTDLVTVSSTSSPHTADYWAPWINRGNYRSRGGSAGDLVFGMAVQASNGNFAPPVAPVCANDSCSVSTTSSALLAACDARTAPNPNNMGLPSCGPGPGTGPGNGTAASARVTILCSDIIPSLCVNLTCGAPSVYANFKTSLDYACESGRGSPSKPTACITSPGSWSAIFGAWVGGADFGVGDKTLVNTVSCLVQYGNVTITQSGANPPQLDRGSFQRSRYLLGNYSSPMAGVRTYTWGENNASSPYAFTLRVVGTGFNDMYREPFASGLLGDDASNDAGHVARQIERNFDWATMGAFARMPNASDVVTTSRTTARVYVYERLVLLVLLVPLAASVTGTWRRWRVGSDDHVLGYDPVAMAARGPVDGVSPTAFVGDREYRKGCDELRLVGLEESVVDSYTGRSCGRVRFLAKR</sequence>
<evidence type="ECO:0000256" key="1">
    <source>
        <dbReference type="SAM" id="Phobius"/>
    </source>
</evidence>